<dbReference type="KEGG" id="snq:CP978_25780"/>
<sequence length="135" mass="14590">MAGETQPVEWREAVWVLLGCSAMSAVAWGILSLWGGRDQSLPPAAVMILSQWFWTRHRFWFAGSAAAVTGSVTAFLLTDELRPHLDRLSADAVAIEAGVLVALVVFGVCARLRFPRRAVREQAAASTGSGRPPTK</sequence>
<gene>
    <name evidence="1" type="ORF">CP978_25780</name>
</gene>
<accession>A0A5P2W9C2</accession>
<dbReference type="Proteomes" id="UP000325763">
    <property type="component" value="Chromosome"/>
</dbReference>
<evidence type="ECO:0000313" key="1">
    <source>
        <dbReference type="EMBL" id="QEV41512.1"/>
    </source>
</evidence>
<organism evidence="1 2">
    <name type="scientific">Streptomyces nodosus</name>
    <dbReference type="NCBI Taxonomy" id="40318"/>
    <lineage>
        <taxon>Bacteria</taxon>
        <taxon>Bacillati</taxon>
        <taxon>Actinomycetota</taxon>
        <taxon>Actinomycetes</taxon>
        <taxon>Kitasatosporales</taxon>
        <taxon>Streptomycetaceae</taxon>
        <taxon>Streptomyces</taxon>
    </lineage>
</organism>
<name>A0A5P2W9C2_9ACTN</name>
<dbReference type="AlphaFoldDB" id="A0A5P2W9C2"/>
<dbReference type="OrthoDB" id="4245880at2"/>
<protein>
    <submittedName>
        <fullName evidence="1">Uncharacterized protein</fullName>
    </submittedName>
</protein>
<dbReference type="RefSeq" id="WP_052454284.1">
    <property type="nucleotide sequence ID" value="NZ_CP009313.1"/>
</dbReference>
<dbReference type="EMBL" id="CP023747">
    <property type="protein sequence ID" value="QEV41512.1"/>
    <property type="molecule type" value="Genomic_DNA"/>
</dbReference>
<reference evidence="1 2" key="1">
    <citation type="submission" date="2017-09" db="EMBL/GenBank/DDBJ databases">
        <title>Streptomyces genome completion.</title>
        <authorList>
            <person name="Lee N."/>
            <person name="Cho B.-K."/>
        </authorList>
    </citation>
    <scope>NUCLEOTIDE SEQUENCE [LARGE SCALE GENOMIC DNA]</scope>
    <source>
        <strain evidence="1 2">ATCC 14899</strain>
    </source>
</reference>
<proteinExistence type="predicted"/>
<evidence type="ECO:0000313" key="2">
    <source>
        <dbReference type="Proteomes" id="UP000325763"/>
    </source>
</evidence>